<keyword evidence="3" id="KW-1185">Reference proteome</keyword>
<dbReference type="Pfam" id="PF12679">
    <property type="entry name" value="ABC2_membrane_2"/>
    <property type="match status" value="1"/>
</dbReference>
<dbReference type="AlphaFoldDB" id="W5W5U4"/>
<protein>
    <submittedName>
        <fullName evidence="2">Putative membrane protein</fullName>
    </submittedName>
</protein>
<gene>
    <name evidence="2" type="ORF">KALB_2904</name>
</gene>
<feature type="transmembrane region" description="Helical" evidence="1">
    <location>
        <begin position="193"/>
        <end position="214"/>
    </location>
</feature>
<dbReference type="eggNOG" id="COG1277">
    <property type="taxonomic scope" value="Bacteria"/>
</dbReference>
<accession>W5W5U4</accession>
<dbReference type="RefSeq" id="WP_025356414.1">
    <property type="nucleotide sequence ID" value="NZ_CP007155.1"/>
</dbReference>
<organism evidence="2 3">
    <name type="scientific">Kutzneria albida DSM 43870</name>
    <dbReference type="NCBI Taxonomy" id="1449976"/>
    <lineage>
        <taxon>Bacteria</taxon>
        <taxon>Bacillati</taxon>
        <taxon>Actinomycetota</taxon>
        <taxon>Actinomycetes</taxon>
        <taxon>Pseudonocardiales</taxon>
        <taxon>Pseudonocardiaceae</taxon>
        <taxon>Kutzneria</taxon>
    </lineage>
</organism>
<feature type="transmembrane region" description="Helical" evidence="1">
    <location>
        <begin position="115"/>
        <end position="138"/>
    </location>
</feature>
<dbReference type="OrthoDB" id="3579673at2"/>
<dbReference type="GO" id="GO:0140359">
    <property type="term" value="F:ABC-type transporter activity"/>
    <property type="evidence" value="ECO:0007669"/>
    <property type="project" value="InterPro"/>
</dbReference>
<dbReference type="STRING" id="1449976.KALB_2904"/>
<name>W5W5U4_9PSEU</name>
<dbReference type="KEGG" id="kal:KALB_2904"/>
<feature type="transmembrane region" description="Helical" evidence="1">
    <location>
        <begin position="294"/>
        <end position="312"/>
    </location>
</feature>
<evidence type="ECO:0000256" key="1">
    <source>
        <dbReference type="SAM" id="Phobius"/>
    </source>
</evidence>
<feature type="transmembrane region" description="Helical" evidence="1">
    <location>
        <begin position="73"/>
        <end position="94"/>
    </location>
</feature>
<keyword evidence="1" id="KW-0812">Transmembrane</keyword>
<keyword evidence="1" id="KW-1133">Transmembrane helix</keyword>
<feature type="transmembrane region" description="Helical" evidence="1">
    <location>
        <begin position="166"/>
        <end position="186"/>
    </location>
</feature>
<evidence type="ECO:0000313" key="2">
    <source>
        <dbReference type="EMBL" id="AHH96272.1"/>
    </source>
</evidence>
<dbReference type="HOGENOM" id="CLU_066229_0_0_11"/>
<feature type="transmembrane region" description="Helical" evidence="1">
    <location>
        <begin position="12"/>
        <end position="31"/>
    </location>
</feature>
<evidence type="ECO:0000313" key="3">
    <source>
        <dbReference type="Proteomes" id="UP000019225"/>
    </source>
</evidence>
<dbReference type="Proteomes" id="UP000019225">
    <property type="component" value="Chromosome"/>
</dbReference>
<dbReference type="GO" id="GO:0005886">
    <property type="term" value="C:plasma membrane"/>
    <property type="evidence" value="ECO:0007669"/>
    <property type="project" value="UniProtKB-SubCell"/>
</dbReference>
<keyword evidence="1" id="KW-0472">Membrane</keyword>
<sequence>MIWAAWRQQRAQLLVMAVTLVVGGAVLAWLWTGSQGVIEQNGLGPCVADAHQAQCRKGVQDYQGRYYDLMKCAQVACLVLPALAGAFMGAPLVARELEQGTYVLAFTQSVGRTRWLLTKVAVSLLPMIVLVAALLGLLRGWIGSAGQLGVDGQGAFQWLNYDTSGFVSVAYAVFAVTLGVLVGLLVRRTVPAMALALGLFLVVRLVLAALRPVLVPFHRVTGGVGQQLAAGERVAGAGFLNSAGQPITVDSLKIRDCTETGTALEACYQKAGVAGQWAEYRVAGDFWPLQGLESALYLCLAAALLAAAVWWLRERVR</sequence>
<dbReference type="EMBL" id="CP007155">
    <property type="protein sequence ID" value="AHH96272.1"/>
    <property type="molecule type" value="Genomic_DNA"/>
</dbReference>
<reference evidence="2 3" key="1">
    <citation type="journal article" date="2014" name="BMC Genomics">
        <title>Complete genome sequence of producer of the glycopeptide antibiotic Aculeximycin Kutzneria albida DSM 43870T, a representative of minor genus of Pseudonocardiaceae.</title>
        <authorList>
            <person name="Rebets Y."/>
            <person name="Tokovenko B."/>
            <person name="Lushchyk I."/>
            <person name="Ruckert C."/>
            <person name="Zaburannyi N."/>
            <person name="Bechthold A."/>
            <person name="Kalinowski J."/>
            <person name="Luzhetskyy A."/>
        </authorList>
    </citation>
    <scope>NUCLEOTIDE SEQUENCE [LARGE SCALE GENOMIC DNA]</scope>
    <source>
        <strain evidence="2">DSM 43870</strain>
    </source>
</reference>
<proteinExistence type="predicted"/>